<keyword evidence="3" id="KW-1185">Reference proteome</keyword>
<evidence type="ECO:0000313" key="3">
    <source>
        <dbReference type="Proteomes" id="UP001330812"/>
    </source>
</evidence>
<dbReference type="RefSeq" id="WP_326835848.1">
    <property type="nucleotide sequence ID" value="NZ_CP142149.1"/>
</dbReference>
<name>A0ABZ1IF60_9PSEU</name>
<dbReference type="PANTHER" id="PTHR34310">
    <property type="entry name" value="DUF427 DOMAIN PROTEIN (AFU_ORTHOLOGUE AFUA_3G02220)"/>
    <property type="match status" value="1"/>
</dbReference>
<accession>A0ABZ1IF60</accession>
<evidence type="ECO:0000259" key="1">
    <source>
        <dbReference type="Pfam" id="PF04248"/>
    </source>
</evidence>
<dbReference type="Gene3D" id="2.170.150.40">
    <property type="entry name" value="Domain of unknown function (DUF427)"/>
    <property type="match status" value="2"/>
</dbReference>
<dbReference type="InterPro" id="IPR007361">
    <property type="entry name" value="DUF427"/>
</dbReference>
<proteinExistence type="predicted"/>
<dbReference type="InterPro" id="IPR038694">
    <property type="entry name" value="DUF427_sf"/>
</dbReference>
<sequence>MGLSWQQGPLAHGAIGRFLTAEPLPERMPFAEPLRRRMRVRFGGEWIADSENVLLLHEPGRYPVAYFPVTDVTDGVLDLATHTTSHRDFGQTAWYSITANGSTKDRAAYEHIAVPAHASVLNGRIAFAWRAVDGFYEEDERIVGHAADPYHRIDIRDTSRHLTVHHDGRVIADTTRPLALYESGFAPRWYVPREDVTESALTPVENRTFCPYKGICGYFDIGDARLAAWTYEEPWPEVRRVGGLMSFEADKVEVRLDGVRLHLEPGQSVVPHGIDRDLSLDEVAPARQTSGTPPLVS</sequence>
<dbReference type="Pfam" id="PF04248">
    <property type="entry name" value="NTP_transf_9"/>
    <property type="match status" value="2"/>
</dbReference>
<feature type="domain" description="DUF427" evidence="1">
    <location>
        <begin position="38"/>
        <end position="129"/>
    </location>
</feature>
<protein>
    <submittedName>
        <fullName evidence="2">DUF427 domain-containing protein</fullName>
    </submittedName>
</protein>
<dbReference type="Proteomes" id="UP001330812">
    <property type="component" value="Chromosome"/>
</dbReference>
<gene>
    <name evidence="2" type="ORF">VSH64_13105</name>
</gene>
<feature type="domain" description="DUF427" evidence="1">
    <location>
        <begin position="163"/>
        <end position="249"/>
    </location>
</feature>
<dbReference type="PANTHER" id="PTHR34310:SF9">
    <property type="entry name" value="BLR5716 PROTEIN"/>
    <property type="match status" value="1"/>
</dbReference>
<reference evidence="2 3" key="1">
    <citation type="journal article" date="2015" name="Int. J. Syst. Evol. Microbiol.">
        <title>Amycolatopsis rhabdoformis sp. nov., an actinomycete isolated from a tropical forest soil.</title>
        <authorList>
            <person name="Souza W.R."/>
            <person name="Silva R.E."/>
            <person name="Goodfellow M."/>
            <person name="Busarakam K."/>
            <person name="Figueiro F.S."/>
            <person name="Ferreira D."/>
            <person name="Rodrigues-Filho E."/>
            <person name="Moraes L.A.B."/>
            <person name="Zucchi T.D."/>
        </authorList>
    </citation>
    <scope>NUCLEOTIDE SEQUENCE [LARGE SCALE GENOMIC DNA]</scope>
    <source>
        <strain evidence="2 3">NCIMB 14900</strain>
    </source>
</reference>
<organism evidence="2 3">
    <name type="scientific">Amycolatopsis rhabdoformis</name>
    <dbReference type="NCBI Taxonomy" id="1448059"/>
    <lineage>
        <taxon>Bacteria</taxon>
        <taxon>Bacillati</taxon>
        <taxon>Actinomycetota</taxon>
        <taxon>Actinomycetes</taxon>
        <taxon>Pseudonocardiales</taxon>
        <taxon>Pseudonocardiaceae</taxon>
        <taxon>Amycolatopsis</taxon>
    </lineage>
</organism>
<dbReference type="EMBL" id="CP142149">
    <property type="protein sequence ID" value="WSE33042.1"/>
    <property type="molecule type" value="Genomic_DNA"/>
</dbReference>
<evidence type="ECO:0000313" key="2">
    <source>
        <dbReference type="EMBL" id="WSE33042.1"/>
    </source>
</evidence>